<accession>A0AAW5IAQ1</accession>
<organism evidence="1 2">
    <name type="scientific">Segatella copri</name>
    <dbReference type="NCBI Taxonomy" id="165179"/>
    <lineage>
        <taxon>Bacteria</taxon>
        <taxon>Pseudomonadati</taxon>
        <taxon>Bacteroidota</taxon>
        <taxon>Bacteroidia</taxon>
        <taxon>Bacteroidales</taxon>
        <taxon>Prevotellaceae</taxon>
        <taxon>Segatella</taxon>
    </lineage>
</organism>
<dbReference type="Proteomes" id="UP001205506">
    <property type="component" value="Unassembled WGS sequence"/>
</dbReference>
<name>A0AAW5IAQ1_9BACT</name>
<evidence type="ECO:0000313" key="2">
    <source>
        <dbReference type="Proteomes" id="UP001205506"/>
    </source>
</evidence>
<gene>
    <name evidence="1" type="ORF">NNC68_12325</name>
</gene>
<protein>
    <submittedName>
        <fullName evidence="1">Uncharacterized protein</fullName>
    </submittedName>
</protein>
<dbReference type="AlphaFoldDB" id="A0AAW5IAQ1"/>
<comment type="caution">
    <text evidence="1">The sequence shown here is derived from an EMBL/GenBank/DDBJ whole genome shotgun (WGS) entry which is preliminary data.</text>
</comment>
<reference evidence="1" key="1">
    <citation type="submission" date="2022-07" db="EMBL/GenBank/DDBJ databases">
        <title>Prevotella copri.</title>
        <authorList>
            <person name="Yang C."/>
        </authorList>
    </citation>
    <scope>NUCLEOTIDE SEQUENCE</scope>
    <source>
        <strain evidence="1">HF1805</strain>
    </source>
</reference>
<sequence length="56" mass="6784">MKIKILEYRIVKIEKGLFLIEYKTAPFGVWHEVKDKKFKTKPKAEAWAWKNFDTIK</sequence>
<dbReference type="RefSeq" id="WP_254970090.1">
    <property type="nucleotide sequence ID" value="NZ_JANDWU010000026.1"/>
</dbReference>
<proteinExistence type="predicted"/>
<evidence type="ECO:0000313" key="1">
    <source>
        <dbReference type="EMBL" id="MCP9550253.1"/>
    </source>
</evidence>
<dbReference type="EMBL" id="JANDWU010000026">
    <property type="protein sequence ID" value="MCP9550253.1"/>
    <property type="molecule type" value="Genomic_DNA"/>
</dbReference>